<evidence type="ECO:0000256" key="1">
    <source>
        <dbReference type="SAM" id="MobiDB-lite"/>
    </source>
</evidence>
<organism evidence="2 3">
    <name type="scientific">Thelonectria olida</name>
    <dbReference type="NCBI Taxonomy" id="1576542"/>
    <lineage>
        <taxon>Eukaryota</taxon>
        <taxon>Fungi</taxon>
        <taxon>Dikarya</taxon>
        <taxon>Ascomycota</taxon>
        <taxon>Pezizomycotina</taxon>
        <taxon>Sordariomycetes</taxon>
        <taxon>Hypocreomycetidae</taxon>
        <taxon>Hypocreales</taxon>
        <taxon>Nectriaceae</taxon>
        <taxon>Thelonectria</taxon>
    </lineage>
</organism>
<proteinExistence type="predicted"/>
<evidence type="ECO:0000313" key="2">
    <source>
        <dbReference type="EMBL" id="KAH6894505.1"/>
    </source>
</evidence>
<dbReference type="OrthoDB" id="4160836at2759"/>
<dbReference type="AlphaFoldDB" id="A0A9P8WAZ2"/>
<gene>
    <name evidence="2" type="ORF">B0T10DRAFT_480633</name>
</gene>
<accession>A0A9P8WAZ2</accession>
<sequence length="641" mass="70320">MEESAPKRRRTSPRTSLEIGATASPEEQATTTRHKRPSFASPTKASLARHNPQILERRRSQSPQKGPATGSRAQQLAAEAPEESPSELLAKQLANSVLASELAGTDESEEPTPTEARQARRSAEGLPSVGRTANRPIPRPLPPPGSDDEDNPFLGRALRRSPLPDVLGGALPAGAIPDGPEPELPPSVPDTISSTPARGIHSSPLSYRSKRRTTSPKPHQPPAPENESGPSKTNKQPMFGKKKERTQETAPTKAPTASPRKTRVLDSNAEKKKERDDLLREIEALKKDLGTAQRENERIRAMHQLGRVLAPSDPDGIVNLISRQSASLRPEPKLTASQILVKATMNPIGLLPFGKPQPPILVGPDEIDESSIKSHHPVQLTADEELPYLELFSPFSITSNLSVLPKEADEPLRQLHSIILRSREFPGFFTSKVDLTVNAMDLTILDMDVAALEPAAKGELGPFIDKVCSGDCNRTMQRNIGIVSWAMGEWVRVAVERAAFWCHLGKRLGSRDAVLEASEKMRAKKSRKRKDGEDEFSSEAGETLSNVDLIRYLGQQWFEVPIPDDESSSVRFEWKIGFDWTGEAQSQLTVLIGFPGKWHQTDERESLSKIPQLFAELVDGGEKLETVVRTVVALLTGDVAR</sequence>
<feature type="region of interest" description="Disordered" evidence="1">
    <location>
        <begin position="1"/>
        <end position="275"/>
    </location>
</feature>
<name>A0A9P8WAZ2_9HYPO</name>
<dbReference type="EMBL" id="JAGPYM010000005">
    <property type="protein sequence ID" value="KAH6894505.1"/>
    <property type="molecule type" value="Genomic_DNA"/>
</dbReference>
<reference evidence="2 3" key="1">
    <citation type="journal article" date="2021" name="Nat. Commun.">
        <title>Genetic determinants of endophytism in the Arabidopsis root mycobiome.</title>
        <authorList>
            <person name="Mesny F."/>
            <person name="Miyauchi S."/>
            <person name="Thiergart T."/>
            <person name="Pickel B."/>
            <person name="Atanasova L."/>
            <person name="Karlsson M."/>
            <person name="Huettel B."/>
            <person name="Barry K.W."/>
            <person name="Haridas S."/>
            <person name="Chen C."/>
            <person name="Bauer D."/>
            <person name="Andreopoulos W."/>
            <person name="Pangilinan J."/>
            <person name="LaButti K."/>
            <person name="Riley R."/>
            <person name="Lipzen A."/>
            <person name="Clum A."/>
            <person name="Drula E."/>
            <person name="Henrissat B."/>
            <person name="Kohler A."/>
            <person name="Grigoriev I.V."/>
            <person name="Martin F.M."/>
            <person name="Hacquard S."/>
        </authorList>
    </citation>
    <scope>NUCLEOTIDE SEQUENCE [LARGE SCALE GENOMIC DNA]</scope>
    <source>
        <strain evidence="2 3">MPI-CAGE-CH-0241</strain>
    </source>
</reference>
<evidence type="ECO:0000313" key="3">
    <source>
        <dbReference type="Proteomes" id="UP000777438"/>
    </source>
</evidence>
<comment type="caution">
    <text evidence="2">The sequence shown here is derived from an EMBL/GenBank/DDBJ whole genome shotgun (WGS) entry which is preliminary data.</text>
</comment>
<protein>
    <submittedName>
        <fullName evidence="2">Uncharacterized protein</fullName>
    </submittedName>
</protein>
<keyword evidence="3" id="KW-1185">Reference proteome</keyword>
<dbReference type="Proteomes" id="UP000777438">
    <property type="component" value="Unassembled WGS sequence"/>
</dbReference>